<feature type="compositionally biased region" description="Basic and acidic residues" evidence="1">
    <location>
        <begin position="1"/>
        <end position="21"/>
    </location>
</feature>
<comment type="caution">
    <text evidence="3">The sequence shown here is derived from an EMBL/GenBank/DDBJ whole genome shotgun (WGS) entry which is preliminary data.</text>
</comment>
<organism evidence="3 4">
    <name type="scientific">Nonomuraea deserti</name>
    <dbReference type="NCBI Taxonomy" id="1848322"/>
    <lineage>
        <taxon>Bacteria</taxon>
        <taxon>Bacillati</taxon>
        <taxon>Actinomycetota</taxon>
        <taxon>Actinomycetes</taxon>
        <taxon>Streptosporangiales</taxon>
        <taxon>Streptosporangiaceae</taxon>
        <taxon>Nonomuraea</taxon>
    </lineage>
</organism>
<feature type="region of interest" description="Disordered" evidence="1">
    <location>
        <begin position="1"/>
        <end position="40"/>
    </location>
</feature>
<sequence>MADGREQERRSPGRDRRVERLLHRHAPRPQRDHLRDRVTGTPGGIGAWYVLVSRNSNKALHVQGASTTDGANIVRYDDWNGANQQ</sequence>
<reference evidence="3 4" key="1">
    <citation type="submission" date="2019-03" db="EMBL/GenBank/DDBJ databases">
        <title>Draft genome sequences of novel Actinobacteria.</title>
        <authorList>
            <person name="Sahin N."/>
            <person name="Ay H."/>
            <person name="Saygin H."/>
        </authorList>
    </citation>
    <scope>NUCLEOTIDE SEQUENCE [LARGE SCALE GENOMIC DNA]</scope>
    <source>
        <strain evidence="3 4">KC310</strain>
    </source>
</reference>
<dbReference type="InterPro" id="IPR000772">
    <property type="entry name" value="Ricin_B_lectin"/>
</dbReference>
<feature type="domain" description="Ricin B lectin" evidence="2">
    <location>
        <begin position="48"/>
        <end position="85"/>
    </location>
</feature>
<dbReference type="Pfam" id="PF14200">
    <property type="entry name" value="RicinB_lectin_2"/>
    <property type="match status" value="1"/>
</dbReference>
<dbReference type="Gene3D" id="2.80.10.50">
    <property type="match status" value="1"/>
</dbReference>
<dbReference type="Proteomes" id="UP000295258">
    <property type="component" value="Unassembled WGS sequence"/>
</dbReference>
<evidence type="ECO:0000259" key="2">
    <source>
        <dbReference type="Pfam" id="PF14200"/>
    </source>
</evidence>
<dbReference type="EMBL" id="SMKO01000004">
    <property type="protein sequence ID" value="TDD12095.1"/>
    <property type="molecule type" value="Genomic_DNA"/>
</dbReference>
<name>A0A4R4WA16_9ACTN</name>
<dbReference type="SUPFAM" id="SSF50370">
    <property type="entry name" value="Ricin B-like lectins"/>
    <property type="match status" value="1"/>
</dbReference>
<dbReference type="AlphaFoldDB" id="A0A4R4WA16"/>
<proteinExistence type="predicted"/>
<feature type="compositionally biased region" description="Basic and acidic residues" evidence="1">
    <location>
        <begin position="29"/>
        <end position="38"/>
    </location>
</feature>
<accession>A0A4R4WA16</accession>
<evidence type="ECO:0000313" key="3">
    <source>
        <dbReference type="EMBL" id="TDD12095.1"/>
    </source>
</evidence>
<evidence type="ECO:0000313" key="4">
    <source>
        <dbReference type="Proteomes" id="UP000295258"/>
    </source>
</evidence>
<dbReference type="InterPro" id="IPR035992">
    <property type="entry name" value="Ricin_B-like_lectins"/>
</dbReference>
<gene>
    <name evidence="3" type="ORF">E1292_02960</name>
</gene>
<protein>
    <recommendedName>
        <fullName evidence="2">Ricin B lectin domain-containing protein</fullName>
    </recommendedName>
</protein>
<keyword evidence="4" id="KW-1185">Reference proteome</keyword>
<evidence type="ECO:0000256" key="1">
    <source>
        <dbReference type="SAM" id="MobiDB-lite"/>
    </source>
</evidence>